<dbReference type="InterPro" id="IPR001173">
    <property type="entry name" value="Glyco_trans_2-like"/>
</dbReference>
<dbReference type="PANTHER" id="PTHR43179">
    <property type="entry name" value="RHAMNOSYLTRANSFERASE WBBL"/>
    <property type="match status" value="1"/>
</dbReference>
<reference evidence="2 3" key="1">
    <citation type="journal article" date="2024" name="Appl. Environ. Microbiol.">
        <title>Pontiella agarivorans sp. nov., a novel marine anaerobic bacterium capable of degrading macroalgal polysaccharides and fixing nitrogen.</title>
        <authorList>
            <person name="Liu N."/>
            <person name="Kivenson V."/>
            <person name="Peng X."/>
            <person name="Cui Z."/>
            <person name="Lankiewicz T.S."/>
            <person name="Gosselin K.M."/>
            <person name="English C.J."/>
            <person name="Blair E.M."/>
            <person name="O'Malley M.A."/>
            <person name="Valentine D.L."/>
        </authorList>
    </citation>
    <scope>NUCLEOTIDE SEQUENCE [LARGE SCALE GENOMIC DNA]</scope>
    <source>
        <strain evidence="2 3">NLcol2</strain>
    </source>
</reference>
<dbReference type="PANTHER" id="PTHR43179:SF7">
    <property type="entry name" value="RHAMNOSYLTRANSFERASE WBBL"/>
    <property type="match status" value="1"/>
</dbReference>
<keyword evidence="2" id="KW-0328">Glycosyltransferase</keyword>
<dbReference type="Pfam" id="PF00535">
    <property type="entry name" value="Glycos_transf_2"/>
    <property type="match status" value="1"/>
</dbReference>
<dbReference type="EMBL" id="JARVCO010000002">
    <property type="protein sequence ID" value="MDZ8117326.1"/>
    <property type="molecule type" value="Genomic_DNA"/>
</dbReference>
<dbReference type="EC" id="2.4.-.-" evidence="2"/>
<keyword evidence="3" id="KW-1185">Reference proteome</keyword>
<dbReference type="Gene3D" id="3.90.550.10">
    <property type="entry name" value="Spore Coat Polysaccharide Biosynthesis Protein SpsA, Chain A"/>
    <property type="match status" value="1"/>
</dbReference>
<dbReference type="InterPro" id="IPR029044">
    <property type="entry name" value="Nucleotide-diphossugar_trans"/>
</dbReference>
<evidence type="ECO:0000313" key="3">
    <source>
        <dbReference type="Proteomes" id="UP001290861"/>
    </source>
</evidence>
<dbReference type="SUPFAM" id="SSF53448">
    <property type="entry name" value="Nucleotide-diphospho-sugar transferases"/>
    <property type="match status" value="1"/>
</dbReference>
<dbReference type="GO" id="GO:0016757">
    <property type="term" value="F:glycosyltransferase activity"/>
    <property type="evidence" value="ECO:0007669"/>
    <property type="project" value="UniProtKB-KW"/>
</dbReference>
<proteinExistence type="predicted"/>
<evidence type="ECO:0000313" key="2">
    <source>
        <dbReference type="EMBL" id="MDZ8117326.1"/>
    </source>
</evidence>
<feature type="domain" description="Glycosyltransferase 2-like" evidence="1">
    <location>
        <begin position="8"/>
        <end position="113"/>
    </location>
</feature>
<accession>A0ABU5MTP4</accession>
<name>A0ABU5MTP4_9BACT</name>
<evidence type="ECO:0000259" key="1">
    <source>
        <dbReference type="Pfam" id="PF00535"/>
    </source>
</evidence>
<organism evidence="2 3">
    <name type="scientific">Pontiella agarivorans</name>
    <dbReference type="NCBI Taxonomy" id="3038953"/>
    <lineage>
        <taxon>Bacteria</taxon>
        <taxon>Pseudomonadati</taxon>
        <taxon>Kiritimatiellota</taxon>
        <taxon>Kiritimatiellia</taxon>
        <taxon>Kiritimatiellales</taxon>
        <taxon>Pontiellaceae</taxon>
        <taxon>Pontiella</taxon>
    </lineage>
</organism>
<dbReference type="RefSeq" id="WP_322607127.1">
    <property type="nucleotide sequence ID" value="NZ_JARVCO010000002.1"/>
</dbReference>
<protein>
    <submittedName>
        <fullName evidence="2">Glycosyltransferase family 2 protein</fullName>
        <ecNumber evidence="2">2.4.-.-</ecNumber>
    </submittedName>
</protein>
<keyword evidence="2" id="KW-0808">Transferase</keyword>
<sequence length="310" mass="35325">MHNKLIYVVVVTYNGEKWIREALNTLSESALQVSSIIIDNASSDSTVEIISSEFPEMNLITLDENLGFGKANNVGIRYALDAGADYVFLMNQDVYIKPDTMDVLLNTSMKNSDYSIISPIHLDGRGASLDHNFSVHITPPKASVDLISFLYLKSNEEQVYQVSYVNAAAWFMPKETLLRIGGFDPLFSHYGEDEHYAARLNFHDEKMGVTPLTSIRHDRIQFGNVTRYKKGLYYRQLLMGIMDVTKAPKELFAWFCKQTAKNIFLVTVYFLTMRFAKAVEFHCSYLKIIGKWPAISKSRAINKREGPSWL</sequence>
<dbReference type="Proteomes" id="UP001290861">
    <property type="component" value="Unassembled WGS sequence"/>
</dbReference>
<comment type="caution">
    <text evidence="2">The sequence shown here is derived from an EMBL/GenBank/DDBJ whole genome shotgun (WGS) entry which is preliminary data.</text>
</comment>
<gene>
    <name evidence="2" type="ORF">P9H32_01695</name>
</gene>